<evidence type="ECO:0000313" key="1">
    <source>
        <dbReference type="EMBL" id="RUS32960.1"/>
    </source>
</evidence>
<name>A0A433QT45_9FUNG</name>
<gene>
    <name evidence="1" type="ORF">BC938DRAFT_473663</name>
</gene>
<proteinExistence type="predicted"/>
<sequence>MIWDQDGSLFKLDLLRDKDQAAVLRIDKLVALKKEHIWSGPAHKDSLDFTVMCPRHSRLSFPRYGNDDYGNDMYPTTTSDGNPNFDLVTLINWPTLANVQKQEIHLRSRPIADLECTLIFYSEARRPDGSTSSFAHTSREPLGS</sequence>
<protein>
    <submittedName>
        <fullName evidence="1">Uncharacterized protein</fullName>
    </submittedName>
</protein>
<dbReference type="AlphaFoldDB" id="A0A433QT45"/>
<organism evidence="1 2">
    <name type="scientific">Jimgerdemannia flammicorona</name>
    <dbReference type="NCBI Taxonomy" id="994334"/>
    <lineage>
        <taxon>Eukaryota</taxon>
        <taxon>Fungi</taxon>
        <taxon>Fungi incertae sedis</taxon>
        <taxon>Mucoromycota</taxon>
        <taxon>Mucoromycotina</taxon>
        <taxon>Endogonomycetes</taxon>
        <taxon>Endogonales</taxon>
        <taxon>Endogonaceae</taxon>
        <taxon>Jimgerdemannia</taxon>
    </lineage>
</organism>
<comment type="caution">
    <text evidence="1">The sequence shown here is derived from an EMBL/GenBank/DDBJ whole genome shotgun (WGS) entry which is preliminary data.</text>
</comment>
<dbReference type="EMBL" id="RBNJ01001618">
    <property type="protein sequence ID" value="RUS32960.1"/>
    <property type="molecule type" value="Genomic_DNA"/>
</dbReference>
<dbReference type="Proteomes" id="UP000274822">
    <property type="component" value="Unassembled WGS sequence"/>
</dbReference>
<evidence type="ECO:0000313" key="2">
    <source>
        <dbReference type="Proteomes" id="UP000274822"/>
    </source>
</evidence>
<reference evidence="1 2" key="1">
    <citation type="journal article" date="2018" name="New Phytol.">
        <title>Phylogenomics of Endogonaceae and evolution of mycorrhizas within Mucoromycota.</title>
        <authorList>
            <person name="Chang Y."/>
            <person name="Desiro A."/>
            <person name="Na H."/>
            <person name="Sandor L."/>
            <person name="Lipzen A."/>
            <person name="Clum A."/>
            <person name="Barry K."/>
            <person name="Grigoriev I.V."/>
            <person name="Martin F.M."/>
            <person name="Stajich J.E."/>
            <person name="Smith M.E."/>
            <person name="Bonito G."/>
            <person name="Spatafora J.W."/>
        </authorList>
    </citation>
    <scope>NUCLEOTIDE SEQUENCE [LARGE SCALE GENOMIC DNA]</scope>
    <source>
        <strain evidence="1 2">AD002</strain>
    </source>
</reference>
<keyword evidence="2" id="KW-1185">Reference proteome</keyword>
<accession>A0A433QT45</accession>